<dbReference type="Proteomes" id="UP000245207">
    <property type="component" value="Unassembled WGS sequence"/>
</dbReference>
<proteinExistence type="predicted"/>
<evidence type="ECO:0000313" key="8">
    <source>
        <dbReference type="EMBL" id="PWA41637.1"/>
    </source>
</evidence>
<evidence type="ECO:0000313" key="9">
    <source>
        <dbReference type="Proteomes" id="UP000245207"/>
    </source>
</evidence>
<dbReference type="InterPro" id="IPR039218">
    <property type="entry name" value="REM_fam"/>
</dbReference>
<dbReference type="CDD" id="cd10017">
    <property type="entry name" value="B3_DNA"/>
    <property type="match status" value="7"/>
</dbReference>
<dbReference type="InterPro" id="IPR015300">
    <property type="entry name" value="DNA-bd_pseudobarrel_sf"/>
</dbReference>
<accession>A0A2U1KY08</accession>
<dbReference type="Gene3D" id="2.40.330.10">
    <property type="entry name" value="DNA-binding pseudobarrel domain"/>
    <property type="match status" value="9"/>
</dbReference>
<dbReference type="InterPro" id="IPR003340">
    <property type="entry name" value="B3_DNA-bd"/>
</dbReference>
<evidence type="ECO:0000256" key="2">
    <source>
        <dbReference type="ARBA" id="ARBA00023015"/>
    </source>
</evidence>
<dbReference type="SMART" id="SM01019">
    <property type="entry name" value="B3"/>
    <property type="match status" value="8"/>
</dbReference>
<feature type="region of interest" description="Disordered" evidence="6">
    <location>
        <begin position="1"/>
        <end position="25"/>
    </location>
</feature>
<comment type="caution">
    <text evidence="8">The sequence shown here is derived from an EMBL/GenBank/DDBJ whole genome shotgun (WGS) entry which is preliminary data.</text>
</comment>
<evidence type="ECO:0000256" key="3">
    <source>
        <dbReference type="ARBA" id="ARBA00023125"/>
    </source>
</evidence>
<dbReference type="STRING" id="35608.A0A2U1KY08"/>
<keyword evidence="3" id="KW-0238">DNA-binding</keyword>
<keyword evidence="2" id="KW-0805">Transcription regulation</keyword>
<dbReference type="GO" id="GO:0003677">
    <property type="term" value="F:DNA binding"/>
    <property type="evidence" value="ECO:0007669"/>
    <property type="project" value="UniProtKB-KW"/>
</dbReference>
<evidence type="ECO:0000256" key="4">
    <source>
        <dbReference type="ARBA" id="ARBA00023163"/>
    </source>
</evidence>
<keyword evidence="5" id="KW-0539">Nucleus</keyword>
<name>A0A2U1KY08_ARTAN</name>
<evidence type="ECO:0000256" key="6">
    <source>
        <dbReference type="SAM" id="MobiDB-lite"/>
    </source>
</evidence>
<evidence type="ECO:0000259" key="7">
    <source>
        <dbReference type="PROSITE" id="PS50863"/>
    </source>
</evidence>
<dbReference type="GO" id="GO:0005634">
    <property type="term" value="C:nucleus"/>
    <property type="evidence" value="ECO:0007669"/>
    <property type="project" value="UniProtKB-SubCell"/>
</dbReference>
<keyword evidence="9" id="KW-1185">Reference proteome</keyword>
<dbReference type="Pfam" id="PF02362">
    <property type="entry name" value="B3"/>
    <property type="match status" value="8"/>
</dbReference>
<dbReference type="PANTHER" id="PTHR31674">
    <property type="entry name" value="B3 DOMAIN-CONTAINING PROTEIN REM-LIKE 3-RELATED"/>
    <property type="match status" value="1"/>
</dbReference>
<feature type="domain" description="TF-B3" evidence="7">
    <location>
        <begin position="710"/>
        <end position="808"/>
    </location>
</feature>
<reference evidence="8 9" key="1">
    <citation type="journal article" date="2018" name="Mol. Plant">
        <title>The genome of Artemisia annua provides insight into the evolution of Asteraceae family and artemisinin biosynthesis.</title>
        <authorList>
            <person name="Shen Q."/>
            <person name="Zhang L."/>
            <person name="Liao Z."/>
            <person name="Wang S."/>
            <person name="Yan T."/>
            <person name="Shi P."/>
            <person name="Liu M."/>
            <person name="Fu X."/>
            <person name="Pan Q."/>
            <person name="Wang Y."/>
            <person name="Lv Z."/>
            <person name="Lu X."/>
            <person name="Zhang F."/>
            <person name="Jiang W."/>
            <person name="Ma Y."/>
            <person name="Chen M."/>
            <person name="Hao X."/>
            <person name="Li L."/>
            <person name="Tang Y."/>
            <person name="Lv G."/>
            <person name="Zhou Y."/>
            <person name="Sun X."/>
            <person name="Brodelius P.E."/>
            <person name="Rose J.K.C."/>
            <person name="Tang K."/>
        </authorList>
    </citation>
    <scope>NUCLEOTIDE SEQUENCE [LARGE SCALE GENOMIC DNA]</scope>
    <source>
        <strain evidence="9">cv. Huhao1</strain>
        <tissue evidence="8">Leaf</tissue>
    </source>
</reference>
<organism evidence="8 9">
    <name type="scientific">Artemisia annua</name>
    <name type="common">Sweet wormwood</name>
    <dbReference type="NCBI Taxonomy" id="35608"/>
    <lineage>
        <taxon>Eukaryota</taxon>
        <taxon>Viridiplantae</taxon>
        <taxon>Streptophyta</taxon>
        <taxon>Embryophyta</taxon>
        <taxon>Tracheophyta</taxon>
        <taxon>Spermatophyta</taxon>
        <taxon>Magnoliopsida</taxon>
        <taxon>eudicotyledons</taxon>
        <taxon>Gunneridae</taxon>
        <taxon>Pentapetalae</taxon>
        <taxon>asterids</taxon>
        <taxon>campanulids</taxon>
        <taxon>Asterales</taxon>
        <taxon>Asteraceae</taxon>
        <taxon>Asteroideae</taxon>
        <taxon>Anthemideae</taxon>
        <taxon>Artemisiinae</taxon>
        <taxon>Artemisia</taxon>
    </lineage>
</organism>
<evidence type="ECO:0000256" key="1">
    <source>
        <dbReference type="ARBA" id="ARBA00004123"/>
    </source>
</evidence>
<feature type="compositionally biased region" description="Acidic residues" evidence="6">
    <location>
        <begin position="665"/>
        <end position="680"/>
    </location>
</feature>
<dbReference type="PROSITE" id="PS50863">
    <property type="entry name" value="B3"/>
    <property type="match status" value="8"/>
</dbReference>
<dbReference type="PANTHER" id="PTHR31674:SF25">
    <property type="entry name" value="B3 DOMAIN-CONTAINING TRANSCRIPTION FACTOR VRN1-LIKE"/>
    <property type="match status" value="1"/>
</dbReference>
<feature type="domain" description="TF-B3" evidence="7">
    <location>
        <begin position="556"/>
        <end position="654"/>
    </location>
</feature>
<feature type="compositionally biased region" description="Acidic residues" evidence="6">
    <location>
        <begin position="157"/>
        <end position="181"/>
    </location>
</feature>
<sequence>MEEDDDVLCDVDGDDDDDGEDEDDIEFVYDGDEDDDADVDGDDGDPFFILTSSKSNKNKLRFPLKFVALARIDTRETITLENYDGSGKEMSVQSDKKSKSTSYYVAAGWKEFQRSNDISDGDKCVFKFITSEDKICLVKITKKKTPARPLITPASDMDVEDDDRMDDMDVEDDNDKDEDEDVEFVDEDDPFFVVTITPTHNYVLRMPEEFVRSAGIDSKKTLTLRSLDGYEMAMPVQFDTQYGYHTKRYFLLKGWKDFVRASNISKGDKCVFKFITSEDKLCLANITKPPPAAEALETEVNDNDENENEDVEPVDDVDPFFVVTITTGHISRLYLPTDFVGLSGIDTKENIIMISLDGSESQMAVWKGKRQPASTRYHLTEGWNAFMHRNNISKGDKCVFKYITSEDKMCLAKIIKALATEVDVDDMDPSFVVTISITQKHMLRLPPDFVALARIDTKENIIMKSLDGNESQMAVRPDKRFKSAQYNLSLGWVAFKQNNNISQGDECVFKYITSEDKMCLVKVTKASAMEVDDGMNVEDDNDTDEDENAKLVDDADPFFVVTITTTHKTMLLLPTDFVALARIGTKKNVIIKSLDGIETQMALQSYKLRWSTRYCFSVGWRAFKRSNNISDGDECVFKYIKSEDKMCLGKITKKITRATQLPAEVDNDDMDDEDVDDEGKGEDAKLADEDDDNDNEEDNYDYDHDGYDGDPSFILTISKSNQYKLRFSPDFVALARIDTRETITLKNDDGYEKEMPVRSDKRRKSTSYYVATGWKEFQQSNDILQGDKCVFKFITSEDKICLAKITKRKTPARPLPPAAKAPATERFLSDFVTLARIDKKKTIVFKNLNGYEKEMAVQRVNQFRSSSYSVASGWKEFLRDTDLTEGDICVFKFIRSEDKICLAKITKKKTPARPLPTAIKSPRLPKDFVALAKIDTKENIIIKSLDGNERQMVIQSYQCRVIRYHFSIGWPAFMRSNNISEGDECEFKYIRSEDKMCLVKVTKRKTQARSLPPAAVDTETKLMPVDFVRSVGIDTKKTITLKSLDGYEKEIFVRVETKYHYQAKRYFLGKGWMDFARNTNISTRLSSPAKVVKRKRGQPDKVVKRKRGRPAKVVKRKRGRPAKIMMTENVKITAAEVVKGKRDVDTCVEAS</sequence>
<feature type="domain" description="TF-B3" evidence="7">
    <location>
        <begin position="924"/>
        <end position="1005"/>
    </location>
</feature>
<dbReference type="OrthoDB" id="1109907at2759"/>
<feature type="compositionally biased region" description="Acidic residues" evidence="6">
    <location>
        <begin position="688"/>
        <end position="700"/>
    </location>
</feature>
<evidence type="ECO:0000256" key="5">
    <source>
        <dbReference type="ARBA" id="ARBA00023242"/>
    </source>
</evidence>
<keyword evidence="4" id="KW-0804">Transcription</keyword>
<dbReference type="SUPFAM" id="SSF101936">
    <property type="entry name" value="DNA-binding pseudobarrel domain"/>
    <property type="match status" value="9"/>
</dbReference>
<feature type="domain" description="TF-B3" evidence="7">
    <location>
        <begin position="318"/>
        <end position="417"/>
    </location>
</feature>
<feature type="region of interest" description="Disordered" evidence="6">
    <location>
        <begin position="662"/>
        <end position="705"/>
    </location>
</feature>
<dbReference type="AlphaFoldDB" id="A0A2U1KY08"/>
<dbReference type="EMBL" id="PKPP01012948">
    <property type="protein sequence ID" value="PWA41637.1"/>
    <property type="molecule type" value="Genomic_DNA"/>
</dbReference>
<feature type="domain" description="TF-B3" evidence="7">
    <location>
        <begin position="841"/>
        <end position="908"/>
    </location>
</feature>
<feature type="domain" description="TF-B3" evidence="7">
    <location>
        <begin position="189"/>
        <end position="289"/>
    </location>
</feature>
<protein>
    <submittedName>
        <fullName evidence="8">B3 domain-containing protein</fullName>
    </submittedName>
</protein>
<gene>
    <name evidence="8" type="ORF">CTI12_AA552340</name>
</gene>
<feature type="domain" description="TF-B3" evidence="7">
    <location>
        <begin position="428"/>
        <end position="527"/>
    </location>
</feature>
<comment type="subcellular location">
    <subcellularLocation>
        <location evidence="1">Nucleus</location>
    </subcellularLocation>
</comment>
<feature type="region of interest" description="Disordered" evidence="6">
    <location>
        <begin position="149"/>
        <end position="181"/>
    </location>
</feature>
<feature type="domain" description="TF-B3" evidence="7">
    <location>
        <begin position="45"/>
        <end position="144"/>
    </location>
</feature>